<keyword evidence="1" id="KW-0472">Membrane</keyword>
<protein>
    <submittedName>
        <fullName evidence="2">Uncharacterized protein</fullName>
    </submittedName>
</protein>
<organism evidence="2 3">
    <name type="scientific">Rhynocoris fuscipes</name>
    <dbReference type="NCBI Taxonomy" id="488301"/>
    <lineage>
        <taxon>Eukaryota</taxon>
        <taxon>Metazoa</taxon>
        <taxon>Ecdysozoa</taxon>
        <taxon>Arthropoda</taxon>
        <taxon>Hexapoda</taxon>
        <taxon>Insecta</taxon>
        <taxon>Pterygota</taxon>
        <taxon>Neoptera</taxon>
        <taxon>Paraneoptera</taxon>
        <taxon>Hemiptera</taxon>
        <taxon>Heteroptera</taxon>
        <taxon>Panheteroptera</taxon>
        <taxon>Cimicomorpha</taxon>
        <taxon>Reduviidae</taxon>
        <taxon>Harpactorinae</taxon>
        <taxon>Harpactorini</taxon>
        <taxon>Rhynocoris</taxon>
    </lineage>
</organism>
<sequence>MNESMKSETKHRFNFSPRVILLKQLIWLIVLNLIHCVSVLGLSLAEFLIYIRKYRYAEDFCAVKNV</sequence>
<evidence type="ECO:0000313" key="3">
    <source>
        <dbReference type="Proteomes" id="UP001461498"/>
    </source>
</evidence>
<dbReference type="EMBL" id="JAPXFL010000006">
    <property type="protein sequence ID" value="KAK9505281.1"/>
    <property type="molecule type" value="Genomic_DNA"/>
</dbReference>
<accession>A0AAW1D2P0</accession>
<dbReference type="Proteomes" id="UP001461498">
    <property type="component" value="Unassembled WGS sequence"/>
</dbReference>
<keyword evidence="1" id="KW-0812">Transmembrane</keyword>
<evidence type="ECO:0000256" key="1">
    <source>
        <dbReference type="SAM" id="Phobius"/>
    </source>
</evidence>
<keyword evidence="3" id="KW-1185">Reference proteome</keyword>
<comment type="caution">
    <text evidence="2">The sequence shown here is derived from an EMBL/GenBank/DDBJ whole genome shotgun (WGS) entry which is preliminary data.</text>
</comment>
<evidence type="ECO:0000313" key="2">
    <source>
        <dbReference type="EMBL" id="KAK9505281.1"/>
    </source>
</evidence>
<proteinExistence type="predicted"/>
<gene>
    <name evidence="2" type="ORF">O3M35_009371</name>
</gene>
<reference evidence="2 3" key="1">
    <citation type="submission" date="2022-12" db="EMBL/GenBank/DDBJ databases">
        <title>Chromosome-level genome assembly of true bugs.</title>
        <authorList>
            <person name="Ma L."/>
            <person name="Li H."/>
        </authorList>
    </citation>
    <scope>NUCLEOTIDE SEQUENCE [LARGE SCALE GENOMIC DNA]</scope>
    <source>
        <strain evidence="2">Lab_2022b</strain>
    </source>
</reference>
<dbReference type="AlphaFoldDB" id="A0AAW1D2P0"/>
<feature type="transmembrane region" description="Helical" evidence="1">
    <location>
        <begin position="25"/>
        <end position="50"/>
    </location>
</feature>
<keyword evidence="1" id="KW-1133">Transmembrane helix</keyword>
<name>A0AAW1D2P0_9HEMI</name>